<organism evidence="5 6">
    <name type="scientific">Coniella lustricola</name>
    <dbReference type="NCBI Taxonomy" id="2025994"/>
    <lineage>
        <taxon>Eukaryota</taxon>
        <taxon>Fungi</taxon>
        <taxon>Dikarya</taxon>
        <taxon>Ascomycota</taxon>
        <taxon>Pezizomycotina</taxon>
        <taxon>Sordariomycetes</taxon>
        <taxon>Sordariomycetidae</taxon>
        <taxon>Diaporthales</taxon>
        <taxon>Schizoparmaceae</taxon>
        <taxon>Coniella</taxon>
    </lineage>
</organism>
<dbReference type="Proteomes" id="UP000241462">
    <property type="component" value="Unassembled WGS sequence"/>
</dbReference>
<keyword evidence="2" id="KW-0808">Transferase</keyword>
<dbReference type="PANTHER" id="PTHR12203">
    <property type="entry name" value="KDEL LYS-ASP-GLU-LEU CONTAINING - RELATED"/>
    <property type="match status" value="1"/>
</dbReference>
<feature type="domain" description="Glycosyl transferase CAP10" evidence="4">
    <location>
        <begin position="675"/>
        <end position="952"/>
    </location>
</feature>
<dbReference type="InParanoid" id="A0A2T2ZZ50"/>
<evidence type="ECO:0000313" key="6">
    <source>
        <dbReference type="Proteomes" id="UP000241462"/>
    </source>
</evidence>
<keyword evidence="3" id="KW-0812">Transmembrane</keyword>
<dbReference type="InterPro" id="IPR051091">
    <property type="entry name" value="O-Glucosyltr/Glycosyltrsf_90"/>
</dbReference>
<gene>
    <name evidence="5" type="ORF">BD289DRAFT_78938</name>
</gene>
<feature type="transmembrane region" description="Helical" evidence="3">
    <location>
        <begin position="332"/>
        <end position="363"/>
    </location>
</feature>
<keyword evidence="3" id="KW-0472">Membrane</keyword>
<keyword evidence="3" id="KW-1133">Transmembrane helix</keyword>
<feature type="transmembrane region" description="Helical" evidence="3">
    <location>
        <begin position="238"/>
        <end position="260"/>
    </location>
</feature>
<evidence type="ECO:0000256" key="1">
    <source>
        <dbReference type="ARBA" id="ARBA00010118"/>
    </source>
</evidence>
<reference evidence="5 6" key="1">
    <citation type="journal article" date="2018" name="Mycol. Prog.">
        <title>Coniella lustricola, a new species from submerged detritus.</title>
        <authorList>
            <person name="Raudabaugh D.B."/>
            <person name="Iturriaga T."/>
            <person name="Carver A."/>
            <person name="Mondo S."/>
            <person name="Pangilinan J."/>
            <person name="Lipzen A."/>
            <person name="He G."/>
            <person name="Amirebrahimi M."/>
            <person name="Grigoriev I.V."/>
            <person name="Miller A.N."/>
        </authorList>
    </citation>
    <scope>NUCLEOTIDE SEQUENCE [LARGE SCALE GENOMIC DNA]</scope>
    <source>
        <strain evidence="5 6">B22-T-1</strain>
    </source>
</reference>
<dbReference type="Pfam" id="PF05686">
    <property type="entry name" value="Glyco_transf_90"/>
    <property type="match status" value="1"/>
</dbReference>
<dbReference type="AlphaFoldDB" id="A0A2T2ZZ50"/>
<dbReference type="GO" id="GO:0016740">
    <property type="term" value="F:transferase activity"/>
    <property type="evidence" value="ECO:0007669"/>
    <property type="project" value="UniProtKB-KW"/>
</dbReference>
<feature type="transmembrane region" description="Helical" evidence="3">
    <location>
        <begin position="163"/>
        <end position="181"/>
    </location>
</feature>
<evidence type="ECO:0000256" key="2">
    <source>
        <dbReference type="ARBA" id="ARBA00022679"/>
    </source>
</evidence>
<protein>
    <recommendedName>
        <fullName evidence="4">Glycosyl transferase CAP10 domain-containing protein</fullName>
    </recommendedName>
</protein>
<dbReference type="SMART" id="SM00672">
    <property type="entry name" value="CAP10"/>
    <property type="match status" value="1"/>
</dbReference>
<keyword evidence="6" id="KW-1185">Reference proteome</keyword>
<comment type="similarity">
    <text evidence="1">Belongs to the glycosyltransferase 90 family.</text>
</comment>
<feature type="transmembrane region" description="Helical" evidence="3">
    <location>
        <begin position="294"/>
        <end position="320"/>
    </location>
</feature>
<evidence type="ECO:0000313" key="5">
    <source>
        <dbReference type="EMBL" id="PSR79985.1"/>
    </source>
</evidence>
<feature type="transmembrane region" description="Helical" evidence="3">
    <location>
        <begin position="208"/>
        <end position="226"/>
    </location>
</feature>
<name>A0A2T2ZZ50_9PEZI</name>
<feature type="transmembrane region" description="Helical" evidence="3">
    <location>
        <begin position="28"/>
        <end position="51"/>
    </location>
</feature>
<evidence type="ECO:0000256" key="3">
    <source>
        <dbReference type="SAM" id="Phobius"/>
    </source>
</evidence>
<accession>A0A2T2ZZ50</accession>
<dbReference type="InterPro" id="IPR006598">
    <property type="entry name" value="CAP10"/>
</dbReference>
<evidence type="ECO:0000259" key="4">
    <source>
        <dbReference type="SMART" id="SM00672"/>
    </source>
</evidence>
<dbReference type="OrthoDB" id="541052at2759"/>
<dbReference type="PANTHER" id="PTHR12203:SF35">
    <property type="entry name" value="PROTEIN O-GLUCOSYLTRANSFERASE 1"/>
    <property type="match status" value="1"/>
</dbReference>
<dbReference type="EMBL" id="KZ678548">
    <property type="protein sequence ID" value="PSR79985.1"/>
    <property type="molecule type" value="Genomic_DNA"/>
</dbReference>
<sequence>MARLLRLWAPLTLLLCTATLNFRYSSSLAFQLPIHLSLIVLLHVGLAQLVITRIVPRKQPETSYEFTRLGSDDLADDSHAKEDDLGKPVRPLLGRLWDILLQASLVGVLVLRALLSPWVVDRMQCAWSGTYTLLPAGVALLEVSPLLKSPHGLFAKISRFDGVKVLACSLLFGLLGTWYWTEADANNRTSVICPAGQGLTFDIPVRQVAITSIDAYLLATIGYLLRDDKSRTSLGSKLAYVFWTAAAVIVFCIGTTALALKPGADTRWGGLNLDHRLITESRWLVQRDMVLDGLLVAVASSIAIYMLATASASAVAWTVVATSMLGQVEVRAFFGALPAFSSGLLTFVVLFLLFACAERAIFYSNLHELGYTHDHRTPKWKRIQPVTVLSLILLALVYLQSFAAFKLSDEQAIRLAIKHAEQASNKWMRQAAASTSLDEAVIEYKRRYGVPPPPNFDAWYNFAVKNKSPIIDDFDQIQTSLLPFWGATPYELRERVAHIIETPATSIGVIVIQNGEMAFGPHDDQYSWMLEHISEIIQPFVQWLPDMQVAFNLDDECRVSVPYDRMQAYLTEGEKSRKRLASQPMLQGFGKMTDTPWSGQYLEDDEQLYTRFSPYFQAWYRQPLFYEWIASTCPPDAPIHQYLWWNKRDSCASCAHPHTTNGFVSDWSLASDVCHQPDLFFLHGALLRPQAARPTHELFPVFSQSRLHNYNDIIYPSVFVYASNVQFDGEKAVSWEDKRNSIFWRGKNTEATSVEGTWEGFLRPRFINSAMEEQKRLDIEGPGPSNNLAIDTSFTGEFERCDPADCTAQTTHFYGAPDAEAPGNVPFQMAWENRHLIDLDGAAFSGRFPAFVASGSIPYRAALWQAWWEDRIHVFVHFVPVDVRLVNDLWQLVRFFGRSGSNGSGGGESEGKKIANAGAEWAARAMRREDMQIYMFRLLLEYGRLVDDGREKIGFDIASAGGGDGGAAAAGAEA</sequence>
<proteinExistence type="inferred from homology"/>